<dbReference type="RefSeq" id="WP_012159328.1">
    <property type="nucleotide sequence ID" value="NC_009922.1"/>
</dbReference>
<evidence type="ECO:0000256" key="2">
    <source>
        <dbReference type="ARBA" id="ARBA00022741"/>
    </source>
</evidence>
<dbReference type="InterPro" id="IPR000523">
    <property type="entry name" value="Mg_chelatse_chII-like_cat_dom"/>
</dbReference>
<dbReference type="PANTHER" id="PTHR32039:SF7">
    <property type="entry name" value="COMPETENCE PROTEIN COMM"/>
    <property type="match status" value="1"/>
</dbReference>
<comment type="similarity">
    <text evidence="1">Belongs to the Mg-chelatase subunits D/I family. ComM subfamily.</text>
</comment>
<dbReference type="GO" id="GO:0003677">
    <property type="term" value="F:DNA binding"/>
    <property type="evidence" value="ECO:0007669"/>
    <property type="project" value="InterPro"/>
</dbReference>
<dbReference type="STRING" id="350688.Clos_1472"/>
<dbReference type="InterPro" id="IPR025158">
    <property type="entry name" value="Mg_chelat-rel_C"/>
</dbReference>
<dbReference type="InterPro" id="IPR001208">
    <property type="entry name" value="MCM_dom"/>
</dbReference>
<dbReference type="InterPro" id="IPR045006">
    <property type="entry name" value="CHLI-like"/>
</dbReference>
<reference evidence="6" key="1">
    <citation type="submission" date="2007-10" db="EMBL/GenBank/DDBJ databases">
        <title>Complete genome of Alkaliphilus oremlandii OhILAs.</title>
        <authorList>
            <person name="Copeland A."/>
            <person name="Lucas S."/>
            <person name="Lapidus A."/>
            <person name="Barry K."/>
            <person name="Detter J.C."/>
            <person name="Glavina del Rio T."/>
            <person name="Hammon N."/>
            <person name="Israni S."/>
            <person name="Dalin E."/>
            <person name="Tice H."/>
            <person name="Pitluck S."/>
            <person name="Chain P."/>
            <person name="Malfatti S."/>
            <person name="Shin M."/>
            <person name="Vergez L."/>
            <person name="Schmutz J."/>
            <person name="Larimer F."/>
            <person name="Land M."/>
            <person name="Hauser L."/>
            <person name="Kyrpides N."/>
            <person name="Mikhailova N."/>
            <person name="Stolz J.F."/>
            <person name="Dawson A."/>
            <person name="Fisher E."/>
            <person name="Crable B."/>
            <person name="Perera E."/>
            <person name="Lisak J."/>
            <person name="Ranganathan M."/>
            <person name="Basu P."/>
            <person name="Richardson P."/>
        </authorList>
    </citation>
    <scope>NUCLEOTIDE SEQUENCE [LARGE SCALE GENOMIC DNA]</scope>
    <source>
        <strain evidence="6">OhILAs</strain>
    </source>
</reference>
<dbReference type="eggNOG" id="COG0606">
    <property type="taxonomic scope" value="Bacteria"/>
</dbReference>
<dbReference type="Pfam" id="PF01078">
    <property type="entry name" value="Mg_chelatase"/>
    <property type="match status" value="1"/>
</dbReference>
<evidence type="ECO:0000256" key="1">
    <source>
        <dbReference type="ARBA" id="ARBA00006354"/>
    </source>
</evidence>
<keyword evidence="6" id="KW-1185">Reference proteome</keyword>
<proteinExistence type="inferred from homology"/>
<dbReference type="OrthoDB" id="9813147at2"/>
<sequence length="507" mass="56008">MLSKIKTCSIHGLSVTMIEVEVDISNGLPNVNVVGLPDVAIKESKERVRAAIKNSDLGFPLKRITINLSPADTKKEGSHFDLPIALGILGASNQLPMEELEDTLVLGELSLDGKTNKINGVLPMLLAMHEQGIRKVILPSNNLEEAKIVDGIEIVPIERLSDIISYLKKEKSLPSYIGESNYFSETSIATEDFKDLHGQENLKRGLEIAASGNHNLLMIGPPGSGKTMAAKRVPSILPKLSFIEALEITKIYSIAGLICSEEGLVKVRPFRSPHHTSSLVSLTGGGRIPRPGEVSLSHYGVLFLDELPEFSRALLETLRQPLEERQIHLSRVNGSFTYPADFMLIAAMNPCPCGYYGSNNSCNCTASQVKRYISKISGPLLDRIDLIVETSAVEYKELTESKEAECSEKIRARVEKARDIQIERYKKTKYLFNSQLGGASIKKYCVLTPTAKKLMNLAYDKMNLSARGYSRILKVSRTIADLDSSDLIEEKHLAEALQYRNINELIP</sequence>
<evidence type="ECO:0000313" key="6">
    <source>
        <dbReference type="Proteomes" id="UP000000269"/>
    </source>
</evidence>
<evidence type="ECO:0000313" key="5">
    <source>
        <dbReference type="EMBL" id="ABW19016.1"/>
    </source>
</evidence>
<evidence type="ECO:0000256" key="3">
    <source>
        <dbReference type="ARBA" id="ARBA00022840"/>
    </source>
</evidence>
<organism evidence="5 6">
    <name type="scientific">Alkaliphilus oremlandii (strain OhILAs)</name>
    <name type="common">Clostridium oremlandii (strain OhILAs)</name>
    <dbReference type="NCBI Taxonomy" id="350688"/>
    <lineage>
        <taxon>Bacteria</taxon>
        <taxon>Bacillati</taxon>
        <taxon>Bacillota</taxon>
        <taxon>Clostridia</taxon>
        <taxon>Peptostreptococcales</taxon>
        <taxon>Natronincolaceae</taxon>
        <taxon>Alkaliphilus</taxon>
    </lineage>
</organism>
<dbReference type="InterPro" id="IPR003593">
    <property type="entry name" value="AAA+_ATPase"/>
</dbReference>
<dbReference type="PANTHER" id="PTHR32039">
    <property type="entry name" value="MAGNESIUM-CHELATASE SUBUNIT CHLI"/>
    <property type="match status" value="1"/>
</dbReference>
<dbReference type="EMBL" id="CP000853">
    <property type="protein sequence ID" value="ABW19016.1"/>
    <property type="molecule type" value="Genomic_DNA"/>
</dbReference>
<keyword evidence="3" id="KW-0067">ATP-binding</keyword>
<dbReference type="InterPro" id="IPR004482">
    <property type="entry name" value="Mg_chelat-rel"/>
</dbReference>
<gene>
    <name evidence="5" type="ordered locus">Clos_1472</name>
</gene>
<dbReference type="CDD" id="cd00009">
    <property type="entry name" value="AAA"/>
    <property type="match status" value="1"/>
</dbReference>
<accession>A8MHC9</accession>
<dbReference type="SMART" id="SM00382">
    <property type="entry name" value="AAA"/>
    <property type="match status" value="1"/>
</dbReference>
<dbReference type="Proteomes" id="UP000000269">
    <property type="component" value="Chromosome"/>
</dbReference>
<dbReference type="AlphaFoldDB" id="A8MHC9"/>
<dbReference type="Pfam" id="PF13541">
    <property type="entry name" value="ChlI"/>
    <property type="match status" value="1"/>
</dbReference>
<dbReference type="PRINTS" id="PR01657">
    <property type="entry name" value="MCMFAMILY"/>
</dbReference>
<dbReference type="NCBIfam" id="TIGR00368">
    <property type="entry name" value="YifB family Mg chelatase-like AAA ATPase"/>
    <property type="match status" value="1"/>
</dbReference>
<feature type="domain" description="AAA+ ATPase" evidence="4">
    <location>
        <begin position="212"/>
        <end position="394"/>
    </location>
</feature>
<dbReference type="InterPro" id="IPR027417">
    <property type="entry name" value="P-loop_NTPase"/>
</dbReference>
<dbReference type="SUPFAM" id="SSF54211">
    <property type="entry name" value="Ribosomal protein S5 domain 2-like"/>
    <property type="match status" value="1"/>
</dbReference>
<dbReference type="GO" id="GO:0005524">
    <property type="term" value="F:ATP binding"/>
    <property type="evidence" value="ECO:0007669"/>
    <property type="project" value="UniProtKB-KW"/>
</dbReference>
<dbReference type="InterPro" id="IPR020568">
    <property type="entry name" value="Ribosomal_Su5_D2-typ_SF"/>
</dbReference>
<keyword evidence="2" id="KW-0547">Nucleotide-binding</keyword>
<dbReference type="Gene3D" id="3.30.230.10">
    <property type="match status" value="1"/>
</dbReference>
<dbReference type="KEGG" id="aoe:Clos_1472"/>
<dbReference type="SUPFAM" id="SSF52540">
    <property type="entry name" value="P-loop containing nucleoside triphosphate hydrolases"/>
    <property type="match status" value="1"/>
</dbReference>
<dbReference type="Pfam" id="PF13335">
    <property type="entry name" value="Mg_chelatase_C"/>
    <property type="match status" value="1"/>
</dbReference>
<name>A8MHC9_ALKOO</name>
<dbReference type="InterPro" id="IPR014721">
    <property type="entry name" value="Ribsml_uS5_D2-typ_fold_subgr"/>
</dbReference>
<dbReference type="HOGENOM" id="CLU_026145_1_0_9"/>
<evidence type="ECO:0000259" key="4">
    <source>
        <dbReference type="SMART" id="SM00382"/>
    </source>
</evidence>
<dbReference type="Gene3D" id="3.40.50.300">
    <property type="entry name" value="P-loop containing nucleotide triphosphate hydrolases"/>
    <property type="match status" value="1"/>
</dbReference>
<protein>
    <submittedName>
        <fullName evidence="5">Mg chelatase, subunit ChlI</fullName>
    </submittedName>
</protein>